<protein>
    <submittedName>
        <fullName evidence="2">Uncharacterized protein</fullName>
    </submittedName>
</protein>
<accession>H3ZLU6</accession>
<name>H3ZLU6_THELN</name>
<proteinExistence type="predicted"/>
<sequence>MRKINPQKSGAFKKLGIINKSMKIYPEFPMNYINSRSYVASQILHFSETNGTYYIIPLPKLDKSWNHDVYSTSIALIWLYLANKTEYKGFNGGIEFLQSSGESLSFDGYAYALIALSLYNGDWEKNKPEINIIVSNEGGSIRYPTYILAIIMIFSIGYFWRKRKQDKGL</sequence>
<reference evidence="2 3" key="1">
    <citation type="journal article" date="2012" name="J. Bacteriol.">
        <title>Genome sequence of the model hyperthermophilic archaeon Thermococcus litoralis NS-C.</title>
        <authorList>
            <person name="Gardner A.F."/>
            <person name="Kumar S."/>
            <person name="Perler F.B."/>
        </authorList>
    </citation>
    <scope>NUCLEOTIDE SEQUENCE [LARGE SCALE GENOMIC DNA]</scope>
    <source>
        <strain evidence="3">ATCC 51850 / DSM 5473 / JCM 8560 / NS-C</strain>
    </source>
</reference>
<evidence type="ECO:0000313" key="3">
    <source>
        <dbReference type="Proteomes" id="UP000015502"/>
    </source>
</evidence>
<keyword evidence="1" id="KW-1133">Transmembrane helix</keyword>
<evidence type="ECO:0000256" key="1">
    <source>
        <dbReference type="SAM" id="Phobius"/>
    </source>
</evidence>
<gene>
    <name evidence="2" type="ORF">OCC_01174</name>
</gene>
<keyword evidence="1" id="KW-0472">Membrane</keyword>
<feature type="transmembrane region" description="Helical" evidence="1">
    <location>
        <begin position="143"/>
        <end position="160"/>
    </location>
</feature>
<dbReference type="AlphaFoldDB" id="H3ZLU6"/>
<dbReference type="Proteomes" id="UP000015502">
    <property type="component" value="Chromosome"/>
</dbReference>
<dbReference type="KEGG" id="tlt:OCC_01174"/>
<organism evidence="2 3">
    <name type="scientific">Thermococcus litoralis (strain ATCC 51850 / DSM 5473 / JCM 8560 / NS-C)</name>
    <dbReference type="NCBI Taxonomy" id="523849"/>
    <lineage>
        <taxon>Archaea</taxon>
        <taxon>Methanobacteriati</taxon>
        <taxon>Methanobacteriota</taxon>
        <taxon>Thermococci</taxon>
        <taxon>Thermococcales</taxon>
        <taxon>Thermococcaceae</taxon>
        <taxon>Thermococcus</taxon>
    </lineage>
</organism>
<dbReference type="STRING" id="523849.OCC_01174"/>
<dbReference type="PaxDb" id="523849-OCC_01174"/>
<dbReference type="EMBL" id="CP006670">
    <property type="protein sequence ID" value="EHR79098.2"/>
    <property type="molecule type" value="Genomic_DNA"/>
</dbReference>
<dbReference type="HOGENOM" id="CLU_1575027_0_0_2"/>
<evidence type="ECO:0000313" key="2">
    <source>
        <dbReference type="EMBL" id="EHR79098.2"/>
    </source>
</evidence>
<keyword evidence="3" id="KW-1185">Reference proteome</keyword>
<keyword evidence="1" id="KW-0812">Transmembrane</keyword>